<comment type="caution">
    <text evidence="2">The sequence shown here is derived from an EMBL/GenBank/DDBJ whole genome shotgun (WGS) entry which is preliminary data.</text>
</comment>
<organism evidence="2 3">
    <name type="scientific">Thelohanellus kitauei</name>
    <name type="common">Myxosporean</name>
    <dbReference type="NCBI Taxonomy" id="669202"/>
    <lineage>
        <taxon>Eukaryota</taxon>
        <taxon>Metazoa</taxon>
        <taxon>Cnidaria</taxon>
        <taxon>Myxozoa</taxon>
        <taxon>Myxosporea</taxon>
        <taxon>Bivalvulida</taxon>
        <taxon>Platysporina</taxon>
        <taxon>Myxobolidae</taxon>
        <taxon>Thelohanellus</taxon>
    </lineage>
</organism>
<keyword evidence="3" id="KW-1185">Reference proteome</keyword>
<evidence type="ECO:0000313" key="3">
    <source>
        <dbReference type="Proteomes" id="UP000031668"/>
    </source>
</evidence>
<feature type="compositionally biased region" description="Polar residues" evidence="1">
    <location>
        <begin position="34"/>
        <end position="55"/>
    </location>
</feature>
<feature type="compositionally biased region" description="Polar residues" evidence="1">
    <location>
        <begin position="173"/>
        <end position="183"/>
    </location>
</feature>
<gene>
    <name evidence="2" type="ORF">RF11_10822</name>
</gene>
<dbReference type="Proteomes" id="UP000031668">
    <property type="component" value="Unassembled WGS sequence"/>
</dbReference>
<evidence type="ECO:0000313" key="2">
    <source>
        <dbReference type="EMBL" id="KII68464.1"/>
    </source>
</evidence>
<sequence>MTKKNRSSESYQSIFNSIKAEKLKHGRPPMDVPRNNTNGPSNLPSHTVPTSAQQAAPNITSSFIPQSTIRNKINSVLPTKQPGYYVSPGLMNQKIRGRHERGPNDWPKVDSSGFAPTPYELNFPRHVQLIGNHYQTGQPLQQCGPIRFQPCGIGPPEGMEESSEYWEIDESYNENTPNRSPANSDDEYFDDGNPFGYDVYTGPTNNYSDSDDENDDQVKKFRVKRTPEAKRLGKELRDIFLSRIEEAGSSTKAGQPQTSETPKISDKVKGMVVFEFLSKEVLLHLKSAQSIKRMELMWVMKNRWDSDQRG</sequence>
<name>A0A0C2ISP8_THEKT</name>
<evidence type="ECO:0000256" key="1">
    <source>
        <dbReference type="SAM" id="MobiDB-lite"/>
    </source>
</evidence>
<accession>A0A0C2ISP8</accession>
<proteinExistence type="predicted"/>
<dbReference type="AlphaFoldDB" id="A0A0C2ISP8"/>
<protein>
    <submittedName>
        <fullName evidence="2">Uncharacterized protein</fullName>
    </submittedName>
</protein>
<feature type="region of interest" description="Disordered" evidence="1">
    <location>
        <begin position="1"/>
        <end position="55"/>
    </location>
</feature>
<reference evidence="2 3" key="1">
    <citation type="journal article" date="2014" name="Genome Biol. Evol.">
        <title>The genome of the myxosporean Thelohanellus kitauei shows adaptations to nutrient acquisition within its fish host.</title>
        <authorList>
            <person name="Yang Y."/>
            <person name="Xiong J."/>
            <person name="Zhou Z."/>
            <person name="Huo F."/>
            <person name="Miao W."/>
            <person name="Ran C."/>
            <person name="Liu Y."/>
            <person name="Zhang J."/>
            <person name="Feng J."/>
            <person name="Wang M."/>
            <person name="Wang M."/>
            <person name="Wang L."/>
            <person name="Yao B."/>
        </authorList>
    </citation>
    <scope>NUCLEOTIDE SEQUENCE [LARGE SCALE GENOMIC DNA]</scope>
    <source>
        <strain evidence="2">Wuqing</strain>
    </source>
</reference>
<feature type="region of interest" description="Disordered" evidence="1">
    <location>
        <begin position="170"/>
        <end position="192"/>
    </location>
</feature>
<dbReference type="EMBL" id="JWZT01002857">
    <property type="protein sequence ID" value="KII68464.1"/>
    <property type="molecule type" value="Genomic_DNA"/>
</dbReference>